<comment type="caution">
    <text evidence="2">The sequence shown here is derived from an EMBL/GenBank/DDBJ whole genome shotgun (WGS) entry which is preliminary data.</text>
</comment>
<dbReference type="Proteomes" id="UP000239263">
    <property type="component" value="Unassembled WGS sequence"/>
</dbReference>
<proteinExistence type="predicted"/>
<feature type="signal peptide" evidence="1">
    <location>
        <begin position="1"/>
        <end position="23"/>
    </location>
</feature>
<keyword evidence="1" id="KW-0732">Signal</keyword>
<protein>
    <submittedName>
        <fullName evidence="2">Uncharacterized protein</fullName>
    </submittedName>
</protein>
<reference evidence="2 3" key="1">
    <citation type="submission" date="2016-12" db="EMBL/GenBank/DDBJ databases">
        <title>Diversity of luminous bacteria.</title>
        <authorList>
            <person name="Yoshizawa S."/>
            <person name="Kogure K."/>
        </authorList>
    </citation>
    <scope>NUCLEOTIDE SEQUENCE [LARGE SCALE GENOMIC DNA]</scope>
    <source>
        <strain evidence="2 3">ATCC 33715</strain>
    </source>
</reference>
<evidence type="ECO:0000313" key="2">
    <source>
        <dbReference type="EMBL" id="PQJ84549.1"/>
    </source>
</evidence>
<dbReference type="AlphaFoldDB" id="A0A2S7X3F0"/>
<dbReference type="RefSeq" id="WP_060993041.1">
    <property type="nucleotide sequence ID" value="NZ_CAWNRT010000002.1"/>
</dbReference>
<feature type="chain" id="PRO_5015708292" evidence="1">
    <location>
        <begin position="24"/>
        <end position="113"/>
    </location>
</feature>
<evidence type="ECO:0000313" key="3">
    <source>
        <dbReference type="Proteomes" id="UP000239263"/>
    </source>
</evidence>
<accession>A0A2S7X3F0</accession>
<gene>
    <name evidence="2" type="ORF">BTO22_13605</name>
</gene>
<name>A0A2S7X3F0_9GAMM</name>
<dbReference type="OrthoDB" id="5901357at2"/>
<evidence type="ECO:0000256" key="1">
    <source>
        <dbReference type="SAM" id="SignalP"/>
    </source>
</evidence>
<organism evidence="2 3">
    <name type="scientific">Aliivibrio sifiae</name>
    <dbReference type="NCBI Taxonomy" id="566293"/>
    <lineage>
        <taxon>Bacteria</taxon>
        <taxon>Pseudomonadati</taxon>
        <taxon>Pseudomonadota</taxon>
        <taxon>Gammaproteobacteria</taxon>
        <taxon>Vibrionales</taxon>
        <taxon>Vibrionaceae</taxon>
        <taxon>Aliivibrio</taxon>
    </lineage>
</organism>
<dbReference type="EMBL" id="MSCO01000002">
    <property type="protein sequence ID" value="PQJ84549.1"/>
    <property type="molecule type" value="Genomic_DNA"/>
</dbReference>
<sequence>MNRVFSSVSIFLAVFCLNFTAQANSMLSNPCSFPLNSPNYESCKDKAISDSFNYEQSIWTMDKEAPFLTLMDDTRYPEDPEWQSMDISDKVKNESRNKCALSNKNDCIIFDKD</sequence>